<evidence type="ECO:0000313" key="2">
    <source>
        <dbReference type="Proteomes" id="UP000515291"/>
    </source>
</evidence>
<gene>
    <name evidence="1" type="ORF">HB776_24505</name>
</gene>
<accession>A0A7G6U4S0</accession>
<dbReference type="RefSeq" id="WP_184512547.1">
    <property type="nucleotide sequence ID" value="NZ_CP050292.1"/>
</dbReference>
<reference evidence="2" key="1">
    <citation type="journal article" date="2020" name="Mol. Plant Microbe">
        <title>Rhizobial microsymbionts of the narrowly endemic Oxytropis species growing in Kamchatka are characterized by significant genetic diversity and possess a set of genes that are associated with T3SS and T6SS secretion systems and can affect the development of symbiosis.</title>
        <authorList>
            <person name="Safronova V."/>
            <person name="Guro P."/>
            <person name="Sazanova A."/>
            <person name="Kuznetsova I."/>
            <person name="Belimov A."/>
            <person name="Yakubov V."/>
            <person name="Chirak E."/>
            <person name="Afonin A."/>
            <person name="Gogolev Y."/>
            <person name="Andronov E."/>
            <person name="Tikhonovich I."/>
        </authorList>
    </citation>
    <scope>NUCLEOTIDE SEQUENCE [LARGE SCALE GENOMIC DNA]</scope>
    <source>
        <strain evidence="2">581</strain>
    </source>
</reference>
<dbReference type="KEGG" id="trb:HB776_24505"/>
<protein>
    <submittedName>
        <fullName evidence="1">Uncharacterized protein</fullName>
    </submittedName>
</protein>
<organism evidence="1 2">
    <name type="scientific">Tardiphaga robiniae</name>
    <dbReference type="NCBI Taxonomy" id="943830"/>
    <lineage>
        <taxon>Bacteria</taxon>
        <taxon>Pseudomonadati</taxon>
        <taxon>Pseudomonadota</taxon>
        <taxon>Alphaproteobacteria</taxon>
        <taxon>Hyphomicrobiales</taxon>
        <taxon>Nitrobacteraceae</taxon>
        <taxon>Tardiphaga</taxon>
    </lineage>
</organism>
<dbReference type="AlphaFoldDB" id="A0A7G6U4S0"/>
<evidence type="ECO:0000313" key="1">
    <source>
        <dbReference type="EMBL" id="QND74002.1"/>
    </source>
</evidence>
<dbReference type="EMBL" id="CP050292">
    <property type="protein sequence ID" value="QND74002.1"/>
    <property type="molecule type" value="Genomic_DNA"/>
</dbReference>
<sequence>MKTRQLELLKDLAKIASKYKASDWEAALKLLSGTTAPAKAKKPAARDTVTARTKVVAPKSKARIAPVRSKKVVKGKAEKTKAFNRKPLPVRKIDEIEISLELFLSSVPPRQLRFAYSGLFHAKETPESRQQTISDIKRHLLSLPEADRNLLVDRLLRQDNPSENYRRWLQIISPQPSRK</sequence>
<proteinExistence type="predicted"/>
<dbReference type="Proteomes" id="UP000515291">
    <property type="component" value="Chromosome"/>
</dbReference>
<name>A0A7G6U4S0_9BRAD</name>